<dbReference type="Proteomes" id="UP001327027">
    <property type="component" value="Unassembled WGS sequence"/>
</dbReference>
<protein>
    <recommendedName>
        <fullName evidence="4">OmpH family outer membrane protein</fullName>
    </recommendedName>
</protein>
<evidence type="ECO:0000313" key="3">
    <source>
        <dbReference type="Proteomes" id="UP001327027"/>
    </source>
</evidence>
<evidence type="ECO:0000256" key="1">
    <source>
        <dbReference type="SAM" id="SignalP"/>
    </source>
</evidence>
<sequence>MKRYIILLMIFCFAAVMAQNPFTQNSHDIKIKKEAEKLSRKYDKRLGMIEDQLLKFEIKVEEFMINEKKIRESDLSTKEKINALRGNYAKETADMNDILTRPQYKLYRKLKPKFQPIDPVVVGQVETQ</sequence>
<name>A0ABU5ZVS1_9FLAO</name>
<comment type="caution">
    <text evidence="2">The sequence shown here is derived from an EMBL/GenBank/DDBJ whole genome shotgun (WGS) entry which is preliminary data.</text>
</comment>
<evidence type="ECO:0000313" key="2">
    <source>
        <dbReference type="EMBL" id="MEB3345970.1"/>
    </source>
</evidence>
<gene>
    <name evidence="2" type="ORF">U6A24_10890</name>
</gene>
<feature type="signal peptide" evidence="1">
    <location>
        <begin position="1"/>
        <end position="18"/>
    </location>
</feature>
<feature type="chain" id="PRO_5045962074" description="OmpH family outer membrane protein" evidence="1">
    <location>
        <begin position="19"/>
        <end position="128"/>
    </location>
</feature>
<evidence type="ECO:0008006" key="4">
    <source>
        <dbReference type="Google" id="ProtNLM"/>
    </source>
</evidence>
<proteinExistence type="predicted"/>
<keyword evidence="1" id="KW-0732">Signal</keyword>
<reference evidence="2 3" key="1">
    <citation type="journal article" date="2013" name="Int. J. Syst. Evol. Microbiol.">
        <title>Aquimarina gracilis sp. nov., isolated from the gut microflora of a mussel, Mytilus coruscus, and emended description of Aquimarina spongiae.</title>
        <authorList>
            <person name="Park S.C."/>
            <person name="Choe H.N."/>
            <person name="Baik K.S."/>
            <person name="Seong C.N."/>
        </authorList>
    </citation>
    <scope>NUCLEOTIDE SEQUENCE [LARGE SCALE GENOMIC DNA]</scope>
    <source>
        <strain evidence="2 3">PSC32</strain>
    </source>
</reference>
<keyword evidence="3" id="KW-1185">Reference proteome</keyword>
<organism evidence="2 3">
    <name type="scientific">Aquimarina gracilis</name>
    <dbReference type="NCBI Taxonomy" id="874422"/>
    <lineage>
        <taxon>Bacteria</taxon>
        <taxon>Pseudomonadati</taxon>
        <taxon>Bacteroidota</taxon>
        <taxon>Flavobacteriia</taxon>
        <taxon>Flavobacteriales</taxon>
        <taxon>Flavobacteriaceae</taxon>
        <taxon>Aquimarina</taxon>
    </lineage>
</organism>
<dbReference type="RefSeq" id="WP_324180000.1">
    <property type="nucleotide sequence ID" value="NZ_BAABAW010000006.1"/>
</dbReference>
<accession>A0ABU5ZVS1</accession>
<dbReference type="EMBL" id="JAYKLX010000005">
    <property type="protein sequence ID" value="MEB3345970.1"/>
    <property type="molecule type" value="Genomic_DNA"/>
</dbReference>